<feature type="signal peptide" evidence="2">
    <location>
        <begin position="1"/>
        <end position="19"/>
    </location>
</feature>
<dbReference type="PANTHER" id="PTHR31284:SF10">
    <property type="entry name" value="ACID PHOSPHATASE-LIKE PROTEIN"/>
    <property type="match status" value="1"/>
</dbReference>
<dbReference type="Proteomes" id="UP000290560">
    <property type="component" value="Unassembled WGS sequence"/>
</dbReference>
<name>A0A444DTK2_ENSVE</name>
<feature type="chain" id="PRO_5042715111" description="Acid phosphatase" evidence="2">
    <location>
        <begin position="20"/>
        <end position="128"/>
    </location>
</feature>
<dbReference type="EMBL" id="KV875584">
    <property type="protein sequence ID" value="RZR71792.1"/>
    <property type="molecule type" value="Genomic_DNA"/>
</dbReference>
<gene>
    <name evidence="3" type="ORF">B296_00017796</name>
    <name evidence="4" type="ORF">BHM03_00007280</name>
</gene>
<evidence type="ECO:0000256" key="2">
    <source>
        <dbReference type="SAM" id="SignalP"/>
    </source>
</evidence>
<dbReference type="AlphaFoldDB" id="A0A444DTK2"/>
<accession>A0A444DTK2</accession>
<organism evidence="3 5">
    <name type="scientific">Ensete ventricosum</name>
    <name type="common">Abyssinian banana</name>
    <name type="synonym">Musa ensete</name>
    <dbReference type="NCBI Taxonomy" id="4639"/>
    <lineage>
        <taxon>Eukaryota</taxon>
        <taxon>Viridiplantae</taxon>
        <taxon>Streptophyta</taxon>
        <taxon>Embryophyta</taxon>
        <taxon>Tracheophyta</taxon>
        <taxon>Spermatophyta</taxon>
        <taxon>Magnoliopsida</taxon>
        <taxon>Liliopsida</taxon>
        <taxon>Zingiberales</taxon>
        <taxon>Musaceae</taxon>
        <taxon>Ensete</taxon>
    </lineage>
</organism>
<dbReference type="InterPro" id="IPR023214">
    <property type="entry name" value="HAD_sf"/>
</dbReference>
<reference evidence="3 5" key="1">
    <citation type="journal article" date="2014" name="Agronomy (Basel)">
        <title>A Draft Genome Sequence for Ensete ventricosum, the Drought-Tolerant Tree Against Hunger.</title>
        <authorList>
            <person name="Harrison J."/>
            <person name="Moore K.A."/>
            <person name="Paszkiewicz K."/>
            <person name="Jones T."/>
            <person name="Grant M."/>
            <person name="Ambacheew D."/>
            <person name="Muzemil S."/>
            <person name="Studholme D.J."/>
        </authorList>
    </citation>
    <scope>NUCLEOTIDE SEQUENCE [LARGE SCALE GENOMIC DNA]</scope>
</reference>
<reference evidence="4" key="2">
    <citation type="journal article" date="2018" name="Data Brief">
        <title>Genome sequence data from 17 accessions of Ensete ventricosum, a staple food crop for millions in Ethiopia.</title>
        <authorList>
            <person name="Yemataw Z."/>
            <person name="Muzemil S."/>
            <person name="Ambachew D."/>
            <person name="Tripathi L."/>
            <person name="Tesfaye K."/>
            <person name="Chala A."/>
            <person name="Farbos A."/>
            <person name="O'Neill P."/>
            <person name="Moore K."/>
            <person name="Grant M."/>
            <person name="Studholme D.J."/>
        </authorList>
    </citation>
    <scope>NUCLEOTIDE SEQUENCE [LARGE SCALE GENOMIC DNA]</scope>
    <source>
        <tissue evidence="4">Leaf</tissue>
    </source>
</reference>
<protein>
    <recommendedName>
        <fullName evidence="6">Acid phosphatase</fullName>
    </recommendedName>
</protein>
<evidence type="ECO:0008006" key="6">
    <source>
        <dbReference type="Google" id="ProtNLM"/>
    </source>
</evidence>
<dbReference type="InterPro" id="IPR005519">
    <property type="entry name" value="Acid_phosphat_B-like"/>
</dbReference>
<dbReference type="InterPro" id="IPR036412">
    <property type="entry name" value="HAD-like_sf"/>
</dbReference>
<dbReference type="Pfam" id="PF03767">
    <property type="entry name" value="Acid_phosphat_B"/>
    <property type="match status" value="1"/>
</dbReference>
<sequence length="128" mass="14111">MGLFRSLLLLLALSAVASAAPFHSLLRTVPEDPAPGRSADSLFCDSWRLSVETNDAGYWRTIPQKCHKFVEDYVNGDHYASDFDVIASESLSFAETVRIAGDGQDAWIFDIDETLLSNVPYYAVNGYG</sequence>
<evidence type="ECO:0000313" key="4">
    <source>
        <dbReference type="EMBL" id="RZR71792.1"/>
    </source>
</evidence>
<keyword evidence="1 2" id="KW-0732">Signal</keyword>
<dbReference type="PANTHER" id="PTHR31284">
    <property type="entry name" value="ACID PHOSPHATASE-LIKE PROTEIN"/>
    <property type="match status" value="1"/>
</dbReference>
<dbReference type="SUPFAM" id="SSF56784">
    <property type="entry name" value="HAD-like"/>
    <property type="match status" value="1"/>
</dbReference>
<evidence type="ECO:0000256" key="1">
    <source>
        <dbReference type="ARBA" id="ARBA00022729"/>
    </source>
</evidence>
<proteinExistence type="predicted"/>
<evidence type="ECO:0000313" key="3">
    <source>
        <dbReference type="EMBL" id="RRT59852.1"/>
    </source>
</evidence>
<evidence type="ECO:0000313" key="5">
    <source>
        <dbReference type="Proteomes" id="UP000287651"/>
    </source>
</evidence>
<reference evidence="3" key="3">
    <citation type="submission" date="2018-09" db="EMBL/GenBank/DDBJ databases">
        <authorList>
            <person name="Harrison J."/>
            <person name="Moore K.A."/>
            <person name="Paszkiewicz K."/>
            <person name="Jones T."/>
            <person name="Grant M."/>
            <person name="Ambacheew D."/>
            <person name="Muzemil S."/>
            <person name="Studholme D."/>
        </authorList>
    </citation>
    <scope>NUCLEOTIDE SEQUENCE</scope>
</reference>
<dbReference type="EMBL" id="AMZH03008040">
    <property type="protein sequence ID" value="RRT59852.1"/>
    <property type="molecule type" value="Genomic_DNA"/>
</dbReference>
<dbReference type="Proteomes" id="UP000287651">
    <property type="component" value="Unassembled WGS sequence"/>
</dbReference>
<dbReference type="Gene3D" id="3.40.50.1000">
    <property type="entry name" value="HAD superfamily/HAD-like"/>
    <property type="match status" value="1"/>
</dbReference>